<dbReference type="EMBL" id="VDEI02000001">
    <property type="protein sequence ID" value="TRK45745.1"/>
    <property type="molecule type" value="Genomic_DNA"/>
</dbReference>
<organism evidence="1 2">
    <name type="scientific">Salmonella enterica subsp. enterica serovar Give</name>
    <dbReference type="NCBI Taxonomy" id="46626"/>
    <lineage>
        <taxon>Bacteria</taxon>
        <taxon>Pseudomonadati</taxon>
        <taxon>Pseudomonadota</taxon>
        <taxon>Gammaproteobacteria</taxon>
        <taxon>Enterobacterales</taxon>
        <taxon>Enterobacteriaceae</taxon>
        <taxon>Salmonella</taxon>
    </lineage>
</organism>
<sequence>MLEGYFKLDGLSGEPIRASHKRLLAVQAALEIVKASAASAAGDSSTGKMYQDLHFASENIEKLADAIQDALEIDEEE</sequence>
<gene>
    <name evidence="1" type="ORF">FG567_000820</name>
</gene>
<dbReference type="Proteomes" id="UP000307596">
    <property type="component" value="Unassembled WGS sequence"/>
</dbReference>
<dbReference type="RefSeq" id="WP_139754437.1">
    <property type="nucleotide sequence ID" value="NZ_VDEI02000001.1"/>
</dbReference>
<accession>A0A5C5HID4</accession>
<reference evidence="1 2" key="1">
    <citation type="journal article" date="2019" name="Appl. Environ. Microbiol.">
        <title>Clinically Unreported Salmonellosis Outbreak Detected via Comparative Genomic Analysis of Municipal Wastewater Salmonella Isolates.</title>
        <authorList>
            <person name="Diemert S."/>
            <person name="Yan T."/>
        </authorList>
    </citation>
    <scope>NUCLEOTIDE SEQUENCE [LARGE SCALE GENOMIC DNA]</scope>
    <source>
        <strain evidence="1 2">HIY0008</strain>
    </source>
</reference>
<name>A0A5C5HID4_SALET</name>
<comment type="caution">
    <text evidence="1">The sequence shown here is derived from an EMBL/GenBank/DDBJ whole genome shotgun (WGS) entry which is preliminary data.</text>
</comment>
<protein>
    <submittedName>
        <fullName evidence="1">Uncharacterized protein</fullName>
    </submittedName>
</protein>
<evidence type="ECO:0000313" key="1">
    <source>
        <dbReference type="EMBL" id="TRK45745.1"/>
    </source>
</evidence>
<proteinExistence type="predicted"/>
<evidence type="ECO:0000313" key="2">
    <source>
        <dbReference type="Proteomes" id="UP000307596"/>
    </source>
</evidence>
<dbReference type="AlphaFoldDB" id="A0A5C5HID4"/>